<accession>A0A5S9F554</accession>
<dbReference type="KEGG" id="uam:UABAM_03663"/>
<dbReference type="Gene3D" id="1.50.10.20">
    <property type="match status" value="1"/>
</dbReference>
<organism evidence="1 2">
    <name type="scientific">Uabimicrobium amorphum</name>
    <dbReference type="NCBI Taxonomy" id="2596890"/>
    <lineage>
        <taxon>Bacteria</taxon>
        <taxon>Pseudomonadati</taxon>
        <taxon>Planctomycetota</taxon>
        <taxon>Candidatus Uabimicrobiia</taxon>
        <taxon>Candidatus Uabimicrobiales</taxon>
        <taxon>Candidatus Uabimicrobiaceae</taxon>
        <taxon>Candidatus Uabimicrobium</taxon>
    </lineage>
</organism>
<dbReference type="OrthoDB" id="220961at2"/>
<evidence type="ECO:0000313" key="2">
    <source>
        <dbReference type="Proteomes" id="UP000326354"/>
    </source>
</evidence>
<reference evidence="1 2" key="1">
    <citation type="submission" date="2019-08" db="EMBL/GenBank/DDBJ databases">
        <title>Complete genome sequence of Candidatus Uab amorphum.</title>
        <authorList>
            <person name="Shiratori T."/>
            <person name="Suzuki S."/>
            <person name="Kakizawa Y."/>
            <person name="Ishida K."/>
        </authorList>
    </citation>
    <scope>NUCLEOTIDE SEQUENCE [LARGE SCALE GENOMIC DNA]</scope>
    <source>
        <strain evidence="1 2">SRT547</strain>
    </source>
</reference>
<keyword evidence="2" id="KW-1185">Reference proteome</keyword>
<evidence type="ECO:0000313" key="1">
    <source>
        <dbReference type="EMBL" id="BBM85299.1"/>
    </source>
</evidence>
<dbReference type="RefSeq" id="WP_151969409.1">
    <property type="nucleotide sequence ID" value="NZ_AP019860.1"/>
</dbReference>
<sequence>MKYILMVTLLICISAQEVTKQSVDKAIAKGIKYLFAKQSSEGFWSKHNHDLYPMGQTSLVAYTLIKSGVSPEDSRIEKAFSYLEKLPLKKTYSVALYLMATEAKYSALGKTKLSERKQQLLKKRKYHPFRLLANKKEQKNILRAVKFLETSTSTGTWGYPQGVGDLSNTQYALLGLFSAERLGLPVDKKIYYKVVRFFIDAQEKDGPTIRRPFVVPAADQPIDWQWRKKLEKQIAKLKKRNKTDSLNKLYPRSSVTVVTMRARGWKYREDHGKVTGSMTTAGVACMVIAKAYLEKWRSSRWKKLLPQINESIRDGCAWIAHNFKVNRNPNGGHLYYYLYGLERAGILSGVEHFASHNWYIEGAKKMLKDQKRNGKFKDNIIDTCFALLFLKRATVPVRIETQADE</sequence>
<gene>
    <name evidence="1" type="ORF">UABAM_03663</name>
</gene>
<proteinExistence type="predicted"/>
<protein>
    <recommendedName>
        <fullName evidence="3">Squalene cyclase C-terminal domain-containing protein</fullName>
    </recommendedName>
</protein>
<dbReference type="EMBL" id="AP019860">
    <property type="protein sequence ID" value="BBM85299.1"/>
    <property type="molecule type" value="Genomic_DNA"/>
</dbReference>
<dbReference type="InterPro" id="IPR008930">
    <property type="entry name" value="Terpenoid_cyclase/PrenylTrfase"/>
</dbReference>
<dbReference type="SUPFAM" id="SSF48239">
    <property type="entry name" value="Terpenoid cyclases/Protein prenyltransferases"/>
    <property type="match status" value="1"/>
</dbReference>
<dbReference type="Proteomes" id="UP000326354">
    <property type="component" value="Chromosome"/>
</dbReference>
<name>A0A5S9F554_UABAM</name>
<dbReference type="AlphaFoldDB" id="A0A5S9F554"/>
<evidence type="ECO:0008006" key="3">
    <source>
        <dbReference type="Google" id="ProtNLM"/>
    </source>
</evidence>